<keyword evidence="1" id="KW-0449">Lipoprotein</keyword>
<dbReference type="Proteomes" id="UP001157355">
    <property type="component" value="Unassembled WGS sequence"/>
</dbReference>
<dbReference type="EMBL" id="BSPP01000010">
    <property type="protein sequence ID" value="GLS87766.1"/>
    <property type="molecule type" value="Genomic_DNA"/>
</dbReference>
<comment type="caution">
    <text evidence="1">The sequence shown here is derived from an EMBL/GenBank/DDBJ whole genome shotgun (WGS) entry which is preliminary data.</text>
</comment>
<organism evidence="1 2">
    <name type="scientific">Cypionkella aquatica</name>
    <dbReference type="NCBI Taxonomy" id="1756042"/>
    <lineage>
        <taxon>Bacteria</taxon>
        <taxon>Pseudomonadati</taxon>
        <taxon>Pseudomonadota</taxon>
        <taxon>Alphaproteobacteria</taxon>
        <taxon>Rhodobacterales</taxon>
        <taxon>Paracoccaceae</taxon>
        <taxon>Cypionkella</taxon>
    </lineage>
</organism>
<sequence>MLPLDQHRAARLEALQAEDGWLNLTDRVDLNPGPQTVGTAPDNQIQLSTGPAHLGLIDPTAQTLTPPNAAPLPFQPAPGGFPQLRAGTLLLELHTVDGTPALRVRDLTLPRKATLLYFPTNETLIIRARWHALPTPVAQSIDQKGGATTTVSLTHTAHFTHDGHAITLLATHWKDGKPMFVIRDQTSGRETYPASRFLIGEDATDTEITLDFNRAFTPPCGFTDFAICPLPPRENILPFRIEAGERLTP</sequence>
<dbReference type="PANTHER" id="PTHR41913:SF1">
    <property type="entry name" value="DUF1684 DOMAIN-CONTAINING PROTEIN"/>
    <property type="match status" value="1"/>
</dbReference>
<evidence type="ECO:0000313" key="1">
    <source>
        <dbReference type="EMBL" id="GLS87766.1"/>
    </source>
</evidence>
<accession>A0AA37U3E9</accession>
<dbReference type="InterPro" id="IPR012467">
    <property type="entry name" value="DUF1684"/>
</dbReference>
<dbReference type="Pfam" id="PF07920">
    <property type="entry name" value="DUF1684"/>
    <property type="match status" value="1"/>
</dbReference>
<gene>
    <name evidence="1" type="ORF">GCM10010873_27400</name>
</gene>
<keyword evidence="2" id="KW-1185">Reference proteome</keyword>
<proteinExistence type="predicted"/>
<dbReference type="RefSeq" id="WP_284325937.1">
    <property type="nucleotide sequence ID" value="NZ_BSPP01000010.1"/>
</dbReference>
<evidence type="ECO:0000313" key="2">
    <source>
        <dbReference type="Proteomes" id="UP001157355"/>
    </source>
</evidence>
<name>A0AA37U3E9_9RHOB</name>
<reference evidence="1 2" key="1">
    <citation type="journal article" date="2014" name="Int. J. Syst. Evol. Microbiol.">
        <title>Complete genome sequence of Corynebacterium casei LMG S-19264T (=DSM 44701T), isolated from a smear-ripened cheese.</title>
        <authorList>
            <consortium name="US DOE Joint Genome Institute (JGI-PGF)"/>
            <person name="Walter F."/>
            <person name="Albersmeier A."/>
            <person name="Kalinowski J."/>
            <person name="Ruckert C."/>
        </authorList>
    </citation>
    <scope>NUCLEOTIDE SEQUENCE [LARGE SCALE GENOMIC DNA]</scope>
    <source>
        <strain evidence="1 2">NBRC 111766</strain>
    </source>
</reference>
<dbReference type="AlphaFoldDB" id="A0AA37U3E9"/>
<protein>
    <submittedName>
        <fullName evidence="1">Lipoprotein</fullName>
    </submittedName>
</protein>
<dbReference type="PANTHER" id="PTHR41913">
    <property type="entry name" value="DUF1684 DOMAIN-CONTAINING PROTEIN"/>
    <property type="match status" value="1"/>
</dbReference>